<reference evidence="2 3" key="1">
    <citation type="submission" date="2023-06" db="EMBL/GenBank/DDBJ databases">
        <title>Alteromonas sp. ASW11-36 isolated from intertidal sand.</title>
        <authorList>
            <person name="Li Y."/>
        </authorList>
    </citation>
    <scope>NUCLEOTIDE SEQUENCE [LARGE SCALE GENOMIC DNA]</scope>
    <source>
        <strain evidence="2 3">ASW11-36</strain>
    </source>
</reference>
<protein>
    <submittedName>
        <fullName evidence="2">FixH family protein</fullName>
    </submittedName>
</protein>
<feature type="transmembrane region" description="Helical" evidence="1">
    <location>
        <begin position="13"/>
        <end position="33"/>
    </location>
</feature>
<evidence type="ECO:0000313" key="3">
    <source>
        <dbReference type="Proteomes" id="UP001234343"/>
    </source>
</evidence>
<accession>A0ABT7SXA8</accession>
<keyword evidence="1" id="KW-0472">Membrane</keyword>
<dbReference type="Pfam" id="PF05751">
    <property type="entry name" value="FixH"/>
    <property type="match status" value="1"/>
</dbReference>
<sequence length="164" mass="18794">MQRTKVTPWYKQFWPWFLISVPLSSFIVGFFVLHLATNTTDSLVVDDYYKEGRAINARLDKIQQAKEMRIVTGLTITENGTVSLRFISGLPRDNTALKLSLYHVTLHERDVEVLLTADATGVFRGVINEDLTGKWRITLLPMDESWKIQQVVGLPQQTEIRFAP</sequence>
<evidence type="ECO:0000256" key="1">
    <source>
        <dbReference type="SAM" id="Phobius"/>
    </source>
</evidence>
<keyword evidence="1" id="KW-0812">Transmembrane</keyword>
<name>A0ABT7SXA8_9ALTE</name>
<keyword evidence="3" id="KW-1185">Reference proteome</keyword>
<keyword evidence="1" id="KW-1133">Transmembrane helix</keyword>
<dbReference type="InterPro" id="IPR008620">
    <property type="entry name" value="FixH"/>
</dbReference>
<dbReference type="Proteomes" id="UP001234343">
    <property type="component" value="Unassembled WGS sequence"/>
</dbReference>
<comment type="caution">
    <text evidence="2">The sequence shown here is derived from an EMBL/GenBank/DDBJ whole genome shotgun (WGS) entry which is preliminary data.</text>
</comment>
<dbReference type="RefSeq" id="WP_289365116.1">
    <property type="nucleotide sequence ID" value="NZ_JAUCBP010000007.1"/>
</dbReference>
<dbReference type="EMBL" id="JAUCBP010000007">
    <property type="protein sequence ID" value="MDM7860832.1"/>
    <property type="molecule type" value="Genomic_DNA"/>
</dbReference>
<evidence type="ECO:0000313" key="2">
    <source>
        <dbReference type="EMBL" id="MDM7860832.1"/>
    </source>
</evidence>
<proteinExistence type="predicted"/>
<organism evidence="2 3">
    <name type="scientific">Alteromonas arenosi</name>
    <dbReference type="NCBI Taxonomy" id="3055817"/>
    <lineage>
        <taxon>Bacteria</taxon>
        <taxon>Pseudomonadati</taxon>
        <taxon>Pseudomonadota</taxon>
        <taxon>Gammaproteobacteria</taxon>
        <taxon>Alteromonadales</taxon>
        <taxon>Alteromonadaceae</taxon>
        <taxon>Alteromonas/Salinimonas group</taxon>
        <taxon>Alteromonas</taxon>
    </lineage>
</organism>
<gene>
    <name evidence="2" type="ORF">QTP81_09515</name>
</gene>